<dbReference type="InterPro" id="IPR015655">
    <property type="entry name" value="PP2C"/>
</dbReference>
<evidence type="ECO:0000313" key="5">
    <source>
        <dbReference type="Proteomes" id="UP000215027"/>
    </source>
</evidence>
<protein>
    <recommendedName>
        <fullName evidence="3">PPM-type phosphatase domain-containing protein</fullName>
    </recommendedName>
</protein>
<feature type="compositionally biased region" description="Low complexity" evidence="1">
    <location>
        <begin position="318"/>
        <end position="327"/>
    </location>
</feature>
<dbReference type="PROSITE" id="PS51746">
    <property type="entry name" value="PPM_2"/>
    <property type="match status" value="1"/>
</dbReference>
<dbReference type="OrthoDB" id="152713at2"/>
<dbReference type="SUPFAM" id="SSF81606">
    <property type="entry name" value="PP2C-like"/>
    <property type="match status" value="1"/>
</dbReference>
<feature type="compositionally biased region" description="Low complexity" evidence="1">
    <location>
        <begin position="368"/>
        <end position="402"/>
    </location>
</feature>
<dbReference type="EMBL" id="LN890656">
    <property type="protein sequence ID" value="CUS05732.1"/>
    <property type="molecule type" value="Genomic_DNA"/>
</dbReference>
<evidence type="ECO:0000256" key="2">
    <source>
        <dbReference type="SAM" id="Phobius"/>
    </source>
</evidence>
<dbReference type="KEGG" id="pbf:CFX0092_B0198"/>
<dbReference type="SMART" id="SM00331">
    <property type="entry name" value="PP2C_SIG"/>
    <property type="match status" value="1"/>
</dbReference>
<dbReference type="CDD" id="cd00143">
    <property type="entry name" value="PP2Cc"/>
    <property type="match status" value="1"/>
</dbReference>
<feature type="domain" description="PPM-type phosphatase" evidence="3">
    <location>
        <begin position="15"/>
        <end position="253"/>
    </location>
</feature>
<evidence type="ECO:0000256" key="1">
    <source>
        <dbReference type="SAM" id="MobiDB-lite"/>
    </source>
</evidence>
<organism evidence="4 5">
    <name type="scientific">Candidatus Promineifilum breve</name>
    <dbReference type="NCBI Taxonomy" id="1806508"/>
    <lineage>
        <taxon>Bacteria</taxon>
        <taxon>Bacillati</taxon>
        <taxon>Chloroflexota</taxon>
        <taxon>Ardenticatenia</taxon>
        <taxon>Candidatus Promineifilales</taxon>
        <taxon>Candidatus Promineifilaceae</taxon>
        <taxon>Candidatus Promineifilum</taxon>
    </lineage>
</organism>
<feature type="region of interest" description="Disordered" evidence="1">
    <location>
        <begin position="368"/>
        <end position="410"/>
    </location>
</feature>
<dbReference type="Pfam" id="PF13672">
    <property type="entry name" value="PP2C_2"/>
    <property type="match status" value="1"/>
</dbReference>
<dbReference type="PANTHER" id="PTHR47992">
    <property type="entry name" value="PROTEIN PHOSPHATASE"/>
    <property type="match status" value="1"/>
</dbReference>
<dbReference type="InterPro" id="IPR036457">
    <property type="entry name" value="PPM-type-like_dom_sf"/>
</dbReference>
<gene>
    <name evidence="4" type="ORF">CFX0092_B0198</name>
</gene>
<feature type="region of interest" description="Disordered" evidence="1">
    <location>
        <begin position="293"/>
        <end position="327"/>
    </location>
</feature>
<dbReference type="GO" id="GO:0004722">
    <property type="term" value="F:protein serine/threonine phosphatase activity"/>
    <property type="evidence" value="ECO:0007669"/>
    <property type="project" value="InterPro"/>
</dbReference>
<sequence>MESINNAAAAFDPRFLGVTTVAGRRPVNEDAWGAPPPGAADAVACFVVADGVGGQERGDVASRTAAAAVIRAFYERRAAGDDPAAALLAAVSAANAEVYRLAQSLGVERMGCTLAAAAVGGGRLDVVHVGDARAWLWQGGRLYALTRDHTWVQEQVDRGTITPADAAQHELRHIVTRVLGNEATIEATLARPAAFGPGDRLLLSSDGLHDVVDETRLAQLLGLGAPGVAAQTLVEAALAGGSEDNVTALVVEGRPAGAARPHEATPVAQPREVAPAARQATEVLPPDNKRIAAVPPATQSPSEVATVQGKRPPPGYIPPQGRAPAAAPPAQRTALLPVLGAAVLAVFVLIGAFTILLPILRSLSGSDATPTAAVPGGAATSTPDPAATSPAAAATSTGAPTGVPDGYPPPTATAAAEATVAVGGVMCIVPANGTFRYSNEKAAMTATCLWADDLLQGPVTILAGRQMITTQPDCGDYEFQQVQSVASPHIVGWVLAANLVACPEER</sequence>
<dbReference type="SMART" id="SM00332">
    <property type="entry name" value="PP2Cc"/>
    <property type="match status" value="1"/>
</dbReference>
<dbReference type="InterPro" id="IPR001932">
    <property type="entry name" value="PPM-type_phosphatase-like_dom"/>
</dbReference>
<evidence type="ECO:0000259" key="3">
    <source>
        <dbReference type="PROSITE" id="PS51746"/>
    </source>
</evidence>
<dbReference type="Gene3D" id="3.60.40.10">
    <property type="entry name" value="PPM-type phosphatase domain"/>
    <property type="match status" value="1"/>
</dbReference>
<feature type="transmembrane region" description="Helical" evidence="2">
    <location>
        <begin position="334"/>
        <end position="357"/>
    </location>
</feature>
<accession>A0A160T709</accession>
<reference evidence="4" key="1">
    <citation type="submission" date="2016-01" db="EMBL/GenBank/DDBJ databases">
        <authorList>
            <person name="Mcilroy J.S."/>
            <person name="Karst M S."/>
            <person name="Albertsen M."/>
        </authorList>
    </citation>
    <scope>NUCLEOTIDE SEQUENCE</scope>
    <source>
        <strain evidence="4">Cfx-K</strain>
    </source>
</reference>
<name>A0A160T709_9CHLR</name>
<proteinExistence type="predicted"/>
<evidence type="ECO:0000313" key="4">
    <source>
        <dbReference type="EMBL" id="CUS05732.1"/>
    </source>
</evidence>
<keyword evidence="5" id="KW-1185">Reference proteome</keyword>
<keyword evidence="2" id="KW-0472">Membrane</keyword>
<dbReference type="RefSeq" id="WP_095045104.1">
    <property type="nucleotide sequence ID" value="NZ_LN890656.1"/>
</dbReference>
<dbReference type="AlphaFoldDB" id="A0A160T709"/>
<dbReference type="Proteomes" id="UP000215027">
    <property type="component" value="Chromosome II"/>
</dbReference>
<keyword evidence="2" id="KW-1133">Transmembrane helix</keyword>
<keyword evidence="2" id="KW-0812">Transmembrane</keyword>